<reference evidence="1" key="1">
    <citation type="submission" date="2024-03" db="EMBL/GenBank/DDBJ databases">
        <authorList>
            <consortium name="ELIXIR-Norway"/>
            <consortium name="Elixir Norway"/>
        </authorList>
    </citation>
    <scope>NUCLEOTIDE SEQUENCE</scope>
</reference>
<accession>A0ABP1A039</accession>
<sequence length="127" mass="14320">TGKSAKRAFCLEEKCADLTNSWNSEKLKIQNVRKIKEALDHARIELEIAQREGNLAKAGELTYGVIPDLTKKLTESEAMNASHMLKEAVTEQDIAHIVSRITAIPIDKMMGSEKDKLLKWKKIWANT</sequence>
<organism evidence="1 2">
    <name type="scientific">Sphagnum jensenii</name>
    <dbReference type="NCBI Taxonomy" id="128206"/>
    <lineage>
        <taxon>Eukaryota</taxon>
        <taxon>Viridiplantae</taxon>
        <taxon>Streptophyta</taxon>
        <taxon>Embryophyta</taxon>
        <taxon>Bryophyta</taxon>
        <taxon>Sphagnophytina</taxon>
        <taxon>Sphagnopsida</taxon>
        <taxon>Sphagnales</taxon>
        <taxon>Sphagnaceae</taxon>
        <taxon>Sphagnum</taxon>
    </lineage>
</organism>
<dbReference type="InterPro" id="IPR027417">
    <property type="entry name" value="P-loop_NTPase"/>
</dbReference>
<feature type="non-terminal residue" evidence="1">
    <location>
        <position position="127"/>
    </location>
</feature>
<feature type="non-terminal residue" evidence="1">
    <location>
        <position position="1"/>
    </location>
</feature>
<dbReference type="SUPFAM" id="SSF52540">
    <property type="entry name" value="P-loop containing nucleoside triphosphate hydrolases"/>
    <property type="match status" value="1"/>
</dbReference>
<proteinExistence type="predicted"/>
<name>A0ABP1A039_9BRYO</name>
<dbReference type="Proteomes" id="UP001497522">
    <property type="component" value="Unassembled WGS sequence"/>
</dbReference>
<dbReference type="Gene3D" id="6.10.140.130">
    <property type="match status" value="1"/>
</dbReference>
<comment type="caution">
    <text evidence="1">The sequence shown here is derived from an EMBL/GenBank/DDBJ whole genome shotgun (WGS) entry which is preliminary data.</text>
</comment>
<dbReference type="EMBL" id="CAXHBF010000476">
    <property type="protein sequence ID" value="CAK9856314.1"/>
    <property type="molecule type" value="Genomic_DNA"/>
</dbReference>
<gene>
    <name evidence="1" type="ORF">CSSPJE1EN2_LOCUS26246</name>
</gene>
<evidence type="ECO:0000313" key="1">
    <source>
        <dbReference type="EMBL" id="CAK9856314.1"/>
    </source>
</evidence>
<keyword evidence="2" id="KW-1185">Reference proteome</keyword>
<protein>
    <submittedName>
        <fullName evidence="1">Uncharacterized protein</fullName>
    </submittedName>
</protein>
<evidence type="ECO:0000313" key="2">
    <source>
        <dbReference type="Proteomes" id="UP001497522"/>
    </source>
</evidence>